<keyword evidence="10" id="KW-0732">Signal</keyword>
<keyword evidence="14" id="KW-1185">Reference proteome</keyword>
<keyword evidence="6 8" id="KW-0472">Membrane</keyword>
<evidence type="ECO:0000259" key="11">
    <source>
        <dbReference type="Pfam" id="PF00593"/>
    </source>
</evidence>
<evidence type="ECO:0000256" key="7">
    <source>
        <dbReference type="ARBA" id="ARBA00023237"/>
    </source>
</evidence>
<dbReference type="Pfam" id="PF07715">
    <property type="entry name" value="Plug"/>
    <property type="match status" value="1"/>
</dbReference>
<dbReference type="EMBL" id="QFYP01000001">
    <property type="protein sequence ID" value="RAK60181.1"/>
    <property type="molecule type" value="Genomic_DNA"/>
</dbReference>
<gene>
    <name evidence="13" type="ORF">DJ021_10395</name>
</gene>
<evidence type="ECO:0000313" key="13">
    <source>
        <dbReference type="EMBL" id="RAK60181.1"/>
    </source>
</evidence>
<feature type="chain" id="PRO_5016440807" evidence="10">
    <location>
        <begin position="25"/>
        <end position="1001"/>
    </location>
</feature>
<reference evidence="14" key="1">
    <citation type="submission" date="2018-05" db="EMBL/GenBank/DDBJ databases">
        <authorList>
            <person name="Li X."/>
        </authorList>
    </citation>
    <scope>NUCLEOTIDE SEQUENCE [LARGE SCALE GENOMIC DNA]</scope>
    <source>
        <strain evidence="14">HKS-05</strain>
    </source>
</reference>
<feature type="domain" description="TonB-dependent receptor-like beta-barrel" evidence="11">
    <location>
        <begin position="440"/>
        <end position="966"/>
    </location>
</feature>
<evidence type="ECO:0000256" key="8">
    <source>
        <dbReference type="PROSITE-ProRule" id="PRU01360"/>
    </source>
</evidence>
<dbReference type="InterPro" id="IPR036942">
    <property type="entry name" value="Beta-barrel_TonB_sf"/>
</dbReference>
<dbReference type="PANTHER" id="PTHR47234:SF2">
    <property type="entry name" value="TONB-DEPENDENT RECEPTOR"/>
    <property type="match status" value="1"/>
</dbReference>
<evidence type="ECO:0000259" key="12">
    <source>
        <dbReference type="Pfam" id="PF07715"/>
    </source>
</evidence>
<dbReference type="InterPro" id="IPR000531">
    <property type="entry name" value="Beta-barrel_TonB"/>
</dbReference>
<keyword evidence="13" id="KW-0675">Receptor</keyword>
<protein>
    <submittedName>
        <fullName evidence="13">TonB-dependent receptor</fullName>
    </submittedName>
</protein>
<evidence type="ECO:0000256" key="5">
    <source>
        <dbReference type="ARBA" id="ARBA00023077"/>
    </source>
</evidence>
<dbReference type="AlphaFoldDB" id="A0A328B152"/>
<evidence type="ECO:0000256" key="2">
    <source>
        <dbReference type="ARBA" id="ARBA00022448"/>
    </source>
</evidence>
<keyword evidence="2 8" id="KW-0813">Transport</keyword>
<dbReference type="InterPro" id="IPR037066">
    <property type="entry name" value="Plug_dom_sf"/>
</dbReference>
<feature type="domain" description="TonB-dependent receptor plug" evidence="12">
    <location>
        <begin position="55"/>
        <end position="170"/>
    </location>
</feature>
<evidence type="ECO:0000256" key="6">
    <source>
        <dbReference type="ARBA" id="ARBA00023136"/>
    </source>
</evidence>
<dbReference type="Gene3D" id="2.170.130.10">
    <property type="entry name" value="TonB-dependent receptor, plug domain"/>
    <property type="match status" value="1"/>
</dbReference>
<feature type="signal peptide" evidence="10">
    <location>
        <begin position="1"/>
        <end position="24"/>
    </location>
</feature>
<keyword evidence="4 8" id="KW-0812">Transmembrane</keyword>
<dbReference type="GO" id="GO:0009279">
    <property type="term" value="C:cell outer membrane"/>
    <property type="evidence" value="ECO:0007669"/>
    <property type="project" value="UniProtKB-SubCell"/>
</dbReference>
<name>A0A328B152_9CAUL</name>
<keyword evidence="5 9" id="KW-0798">TonB box</keyword>
<dbReference type="PANTHER" id="PTHR47234">
    <property type="match status" value="1"/>
</dbReference>
<dbReference type="Gene3D" id="2.40.170.20">
    <property type="entry name" value="TonB-dependent receptor, beta-barrel domain"/>
    <property type="match status" value="1"/>
</dbReference>
<dbReference type="SUPFAM" id="SSF56935">
    <property type="entry name" value="Porins"/>
    <property type="match status" value="1"/>
</dbReference>
<organism evidence="13 14">
    <name type="scientific">Phenylobacterium hankyongense</name>
    <dbReference type="NCBI Taxonomy" id="1813876"/>
    <lineage>
        <taxon>Bacteria</taxon>
        <taxon>Pseudomonadati</taxon>
        <taxon>Pseudomonadota</taxon>
        <taxon>Alphaproteobacteria</taxon>
        <taxon>Caulobacterales</taxon>
        <taxon>Caulobacteraceae</taxon>
        <taxon>Phenylobacterium</taxon>
    </lineage>
</organism>
<accession>A0A328B152</accession>
<comment type="caution">
    <text evidence="13">The sequence shown here is derived from an EMBL/GenBank/DDBJ whole genome shotgun (WGS) entry which is preliminary data.</text>
</comment>
<proteinExistence type="inferred from homology"/>
<dbReference type="OrthoDB" id="7051241at2"/>
<keyword evidence="3 8" id="KW-1134">Transmembrane beta strand</keyword>
<comment type="subcellular location">
    <subcellularLocation>
        <location evidence="1 8">Cell outer membrane</location>
        <topology evidence="1 8">Multi-pass membrane protein</topology>
    </subcellularLocation>
</comment>
<dbReference type="RefSeq" id="WP_111457474.1">
    <property type="nucleotide sequence ID" value="NZ_QFYP01000001.1"/>
</dbReference>
<evidence type="ECO:0000256" key="10">
    <source>
        <dbReference type="SAM" id="SignalP"/>
    </source>
</evidence>
<evidence type="ECO:0000256" key="3">
    <source>
        <dbReference type="ARBA" id="ARBA00022452"/>
    </source>
</evidence>
<dbReference type="InterPro" id="IPR012910">
    <property type="entry name" value="Plug_dom"/>
</dbReference>
<evidence type="ECO:0000256" key="9">
    <source>
        <dbReference type="RuleBase" id="RU003357"/>
    </source>
</evidence>
<dbReference type="PROSITE" id="PS52016">
    <property type="entry name" value="TONB_DEPENDENT_REC_3"/>
    <property type="match status" value="1"/>
</dbReference>
<evidence type="ECO:0000256" key="4">
    <source>
        <dbReference type="ARBA" id="ARBA00022692"/>
    </source>
</evidence>
<keyword evidence="7 8" id="KW-0998">Cell outer membrane</keyword>
<comment type="similarity">
    <text evidence="8 9">Belongs to the TonB-dependent receptor family.</text>
</comment>
<dbReference type="Proteomes" id="UP000249842">
    <property type="component" value="Unassembled WGS sequence"/>
</dbReference>
<sequence>MRIHQLLGSASACAFALVGSVAQAQSAPPAAQKPATQVEEVVVTGSLIARRDFQSDSPISTIDSATLQAAGQPTLDVAVGQMPQFAAAQGKSEVGDVQGGGGFAGGQSYGDLRGLGPNRTLILLDGRRLQASNPDGSIDLNTIPMSMIENVEVITGGASATYGSDAIAGVINFKLRRHFSGLELSATHGGATKGDGETNQFSVLVGGNFADNRGNAMIDFEYSERAAVSGASRPFFASIRQLARPPEGIIPAGTFGNPPTIAAVNAVLATYPGTTPIAGTGAYNGAIGVNTDGTIFTDLAGTNCVQNYRGLGTIPGVNISPNCRQVQVALGQYFAIQVPLTKYNVMGRGDYAVTDHINAYGQFNFMESTARDETAGGSTAAGKFFFVPLNNPFVTGNAALQSILASRTPSAATTQPLPLIKLLTMSGNRIQTFKYDVYQVLGGFKGDIPGTGLTWDVYGSFGRDSYDNNQANDTSKAAIASILNGTANFTGATGACIGYAWNPLGNNPLSPGCREYATRELHNTATITQKDFEATIQGKLYDLPAGELRFALGADYRSTNFDYRPDQGLIANDTPSYPTAVPTSGSQTAREVFGELLIPVLKDLPLVEDLSLDLGYRRSDYNLFGASNTYKADVSWKPISTLRLRGGYSTALRAPSVGELFAPTVNGQLTIGTLPDAGDPCSAASKFRAAANANAAKVLALCQAQGIPSALLPTFTQSADSVFGTSGGNPKLTPEKAKTYSVGAVWSPTFDQPLLQNLQVSVDYYNIKIDNAVGTLALTSILPRCFNVDGVSNSTYSNSNIYCQQITRDTRTGDIVLGREGFLNLATYSTDGVDTQVDWSFGLDALGLSETYGRIRVSSVITYTNSYKVASLPGAPVLDYAGSIGNASVSPEIAHPKWKANTTIGYSVGPVSAALHWRFIDKMKHQDLVASPAATTAGVPSYNYFDADVHWSVRDNLILSAGVTNIGDKAPPFVSGQPLTTDTATYDIIGRTYYVNLKAHF</sequence>
<evidence type="ECO:0000256" key="1">
    <source>
        <dbReference type="ARBA" id="ARBA00004571"/>
    </source>
</evidence>
<evidence type="ECO:0000313" key="14">
    <source>
        <dbReference type="Proteomes" id="UP000249842"/>
    </source>
</evidence>
<dbReference type="Pfam" id="PF00593">
    <property type="entry name" value="TonB_dep_Rec_b-barrel"/>
    <property type="match status" value="1"/>
</dbReference>
<dbReference type="InterPro" id="IPR039426">
    <property type="entry name" value="TonB-dep_rcpt-like"/>
</dbReference>